<reference evidence="2 3" key="1">
    <citation type="journal article" date="2021" name="J. Hered.">
        <title>A chromosome-level genome assembly of the parasitoid wasp, Cotesia glomerata (Hymenoptera: Braconidae).</title>
        <authorList>
            <person name="Pinto B.J."/>
            <person name="Weis J.J."/>
            <person name="Gamble T."/>
            <person name="Ode P.J."/>
            <person name="Paul R."/>
            <person name="Zaspel J.M."/>
        </authorList>
    </citation>
    <scope>NUCLEOTIDE SEQUENCE [LARGE SCALE GENOMIC DNA]</scope>
    <source>
        <strain evidence="2">CgM1</strain>
    </source>
</reference>
<dbReference type="AlphaFoldDB" id="A0AAV7ILG4"/>
<evidence type="ECO:0000313" key="3">
    <source>
        <dbReference type="Proteomes" id="UP000826195"/>
    </source>
</evidence>
<name>A0AAV7ILG4_COTGL</name>
<gene>
    <name evidence="2" type="ORF">KQX54_006280</name>
</gene>
<organism evidence="2 3">
    <name type="scientific">Cotesia glomerata</name>
    <name type="common">Lepidopteran parasitic wasp</name>
    <name type="synonym">Apanteles glomeratus</name>
    <dbReference type="NCBI Taxonomy" id="32391"/>
    <lineage>
        <taxon>Eukaryota</taxon>
        <taxon>Metazoa</taxon>
        <taxon>Ecdysozoa</taxon>
        <taxon>Arthropoda</taxon>
        <taxon>Hexapoda</taxon>
        <taxon>Insecta</taxon>
        <taxon>Pterygota</taxon>
        <taxon>Neoptera</taxon>
        <taxon>Endopterygota</taxon>
        <taxon>Hymenoptera</taxon>
        <taxon>Apocrita</taxon>
        <taxon>Ichneumonoidea</taxon>
        <taxon>Braconidae</taxon>
        <taxon>Microgastrinae</taxon>
        <taxon>Cotesia</taxon>
    </lineage>
</organism>
<keyword evidence="3" id="KW-1185">Reference proteome</keyword>
<dbReference type="Proteomes" id="UP000826195">
    <property type="component" value="Unassembled WGS sequence"/>
</dbReference>
<protein>
    <submittedName>
        <fullName evidence="2">Uncharacterized protein</fullName>
    </submittedName>
</protein>
<dbReference type="EMBL" id="JAHXZJ010000002">
    <property type="protein sequence ID" value="KAH0563776.1"/>
    <property type="molecule type" value="Genomic_DNA"/>
</dbReference>
<evidence type="ECO:0000313" key="2">
    <source>
        <dbReference type="EMBL" id="KAH0563776.1"/>
    </source>
</evidence>
<comment type="caution">
    <text evidence="2">The sequence shown here is derived from an EMBL/GenBank/DDBJ whole genome shotgun (WGS) entry which is preliminary data.</text>
</comment>
<feature type="region of interest" description="Disordered" evidence="1">
    <location>
        <begin position="76"/>
        <end position="108"/>
    </location>
</feature>
<accession>A0AAV7ILG4</accession>
<evidence type="ECO:0000256" key="1">
    <source>
        <dbReference type="SAM" id="MobiDB-lite"/>
    </source>
</evidence>
<sequence>MQQFFLLDKTRILKFRAIGFKITMILKEKRRCQWPPSFAKNLQQLLKQRVEPNDDWPIHEVEILRYCDTLAAARKAAEDSEYESTTEKPLGRGFRSKRPTAVAAAAVK</sequence>
<proteinExistence type="predicted"/>